<dbReference type="OrthoDB" id="3365917at2759"/>
<dbReference type="InParanoid" id="A0A409WBM2"/>
<feature type="compositionally biased region" description="Polar residues" evidence="1">
    <location>
        <begin position="8"/>
        <end position="18"/>
    </location>
</feature>
<evidence type="ECO:0000313" key="4">
    <source>
        <dbReference type="Proteomes" id="UP000284842"/>
    </source>
</evidence>
<comment type="caution">
    <text evidence="3">The sequence shown here is derived from an EMBL/GenBank/DDBJ whole genome shotgun (WGS) entry which is preliminary data.</text>
</comment>
<protein>
    <submittedName>
        <fullName evidence="3">Uncharacterized protein</fullName>
    </submittedName>
</protein>
<evidence type="ECO:0000313" key="3">
    <source>
        <dbReference type="EMBL" id="PPQ75904.1"/>
    </source>
</evidence>
<accession>A0A409WBM2</accession>
<name>A0A409WBM2_9AGAR</name>
<dbReference type="Proteomes" id="UP000284842">
    <property type="component" value="Unassembled WGS sequence"/>
</dbReference>
<sequence>MYIHFQHSPHSLSLSESQRPYRRRVRERRNKQDSTDDGPDSDSNTNIGRRRRKSTNIPYANTEGFRVTTYTNQRSSIPDASVIPAGQPFAGRMSGGSGRSEIFGTRTYGSGYPNGGSTRGTSGRDLPFFFWPIAWPALKTGPGFDYLHANGEYGDPTNSTRLGGPQMVATFTLFNTTLPSAITFRVLSDNVTVLALTDFINANCSLSSVTPDFITEPISPFLTTSDSRPAPETVVQYYRASSIALALDMYNNTAIHSPVDGVFDAPLPELDERASDMLSCLNLTIGRAAPLVTSVRTSKPDSEEEAKGSPATTVVAVICSLFGFCILAGVLMRYISIRRRRANANALAARY</sequence>
<feature type="region of interest" description="Disordered" evidence="1">
    <location>
        <begin position="1"/>
        <end position="60"/>
    </location>
</feature>
<dbReference type="AlphaFoldDB" id="A0A409WBM2"/>
<keyword evidence="2" id="KW-0812">Transmembrane</keyword>
<keyword evidence="4" id="KW-1185">Reference proteome</keyword>
<evidence type="ECO:0000256" key="2">
    <source>
        <dbReference type="SAM" id="Phobius"/>
    </source>
</evidence>
<feature type="compositionally biased region" description="Basic residues" evidence="1">
    <location>
        <begin position="20"/>
        <end position="29"/>
    </location>
</feature>
<organism evidence="3 4">
    <name type="scientific">Panaeolus cyanescens</name>
    <dbReference type="NCBI Taxonomy" id="181874"/>
    <lineage>
        <taxon>Eukaryota</taxon>
        <taxon>Fungi</taxon>
        <taxon>Dikarya</taxon>
        <taxon>Basidiomycota</taxon>
        <taxon>Agaricomycotina</taxon>
        <taxon>Agaricomycetes</taxon>
        <taxon>Agaricomycetidae</taxon>
        <taxon>Agaricales</taxon>
        <taxon>Agaricineae</taxon>
        <taxon>Galeropsidaceae</taxon>
        <taxon>Panaeolus</taxon>
    </lineage>
</organism>
<feature type="transmembrane region" description="Helical" evidence="2">
    <location>
        <begin position="314"/>
        <end position="335"/>
    </location>
</feature>
<keyword evidence="2" id="KW-0472">Membrane</keyword>
<proteinExistence type="predicted"/>
<dbReference type="EMBL" id="NHTK01005629">
    <property type="protein sequence ID" value="PPQ75904.1"/>
    <property type="molecule type" value="Genomic_DNA"/>
</dbReference>
<gene>
    <name evidence="3" type="ORF">CVT24_001024</name>
</gene>
<reference evidence="3 4" key="1">
    <citation type="journal article" date="2018" name="Evol. Lett.">
        <title>Horizontal gene cluster transfer increased hallucinogenic mushroom diversity.</title>
        <authorList>
            <person name="Reynolds H.T."/>
            <person name="Vijayakumar V."/>
            <person name="Gluck-Thaler E."/>
            <person name="Korotkin H.B."/>
            <person name="Matheny P.B."/>
            <person name="Slot J.C."/>
        </authorList>
    </citation>
    <scope>NUCLEOTIDE SEQUENCE [LARGE SCALE GENOMIC DNA]</scope>
    <source>
        <strain evidence="3 4">2629</strain>
    </source>
</reference>
<evidence type="ECO:0000256" key="1">
    <source>
        <dbReference type="SAM" id="MobiDB-lite"/>
    </source>
</evidence>
<keyword evidence="2" id="KW-1133">Transmembrane helix</keyword>